<comment type="subcellular location">
    <subcellularLocation>
        <location evidence="1">Membrane</location>
        <topology evidence="1">Multi-pass membrane protein</topology>
    </subcellularLocation>
</comment>
<evidence type="ECO:0000313" key="9">
    <source>
        <dbReference type="EMBL" id="CAK9003089.1"/>
    </source>
</evidence>
<feature type="transmembrane region" description="Helical" evidence="6">
    <location>
        <begin position="237"/>
        <end position="259"/>
    </location>
</feature>
<feature type="region of interest" description="Disordered" evidence="5">
    <location>
        <begin position="1"/>
        <end position="27"/>
    </location>
</feature>
<reference evidence="9 10" key="1">
    <citation type="submission" date="2024-02" db="EMBL/GenBank/DDBJ databases">
        <authorList>
            <person name="Chen Y."/>
            <person name="Shah S."/>
            <person name="Dougan E. K."/>
            <person name="Thang M."/>
            <person name="Chan C."/>
        </authorList>
    </citation>
    <scope>NUCLEOTIDE SEQUENCE [LARGE SCALE GENOMIC DNA]</scope>
</reference>
<feature type="transmembrane region" description="Helical" evidence="6">
    <location>
        <begin position="457"/>
        <end position="477"/>
    </location>
</feature>
<feature type="transmembrane region" description="Helical" evidence="6">
    <location>
        <begin position="377"/>
        <end position="405"/>
    </location>
</feature>
<evidence type="ECO:0000256" key="6">
    <source>
        <dbReference type="SAM" id="Phobius"/>
    </source>
</evidence>
<evidence type="ECO:0000256" key="2">
    <source>
        <dbReference type="ARBA" id="ARBA00022692"/>
    </source>
</evidence>
<feature type="compositionally biased region" description="Polar residues" evidence="5">
    <location>
        <begin position="105"/>
        <end position="128"/>
    </location>
</feature>
<dbReference type="PANTHER" id="PTHR45689">
    <property type="entry name" value="I[[H]] CHANNEL, ISOFORM E"/>
    <property type="match status" value="1"/>
</dbReference>
<dbReference type="SUPFAM" id="SSF81324">
    <property type="entry name" value="Voltage-gated potassium channels"/>
    <property type="match status" value="1"/>
</dbReference>
<dbReference type="InterPro" id="IPR051413">
    <property type="entry name" value="K/Na_HCN_channel"/>
</dbReference>
<feature type="region of interest" description="Disordered" evidence="5">
    <location>
        <begin position="55"/>
        <end position="128"/>
    </location>
</feature>
<keyword evidence="2 6" id="KW-0812">Transmembrane</keyword>
<evidence type="ECO:0000313" key="10">
    <source>
        <dbReference type="Proteomes" id="UP001642484"/>
    </source>
</evidence>
<name>A0ABP0IP35_9DINO</name>
<dbReference type="PANTHER" id="PTHR45689:SF5">
    <property type="entry name" value="I[[H]] CHANNEL, ISOFORM E"/>
    <property type="match status" value="1"/>
</dbReference>
<accession>A0ABP0IP35</accession>
<dbReference type="Proteomes" id="UP001642484">
    <property type="component" value="Unassembled WGS sequence"/>
</dbReference>
<evidence type="ECO:0000313" key="8">
    <source>
        <dbReference type="EMBL" id="CAK9002873.1"/>
    </source>
</evidence>
<evidence type="ECO:0000259" key="7">
    <source>
        <dbReference type="Pfam" id="PF00520"/>
    </source>
</evidence>
<dbReference type="EMBL" id="CAXAMN010003125">
    <property type="protein sequence ID" value="CAK9003089.1"/>
    <property type="molecule type" value="Genomic_DNA"/>
</dbReference>
<protein>
    <recommendedName>
        <fullName evidence="7">Ion transport domain-containing protein</fullName>
    </recommendedName>
</protein>
<feature type="compositionally biased region" description="Basic and acidic residues" evidence="5">
    <location>
        <begin position="55"/>
        <end position="65"/>
    </location>
</feature>
<evidence type="ECO:0000256" key="5">
    <source>
        <dbReference type="SAM" id="MobiDB-lite"/>
    </source>
</evidence>
<dbReference type="SUPFAM" id="SSF51206">
    <property type="entry name" value="cAMP-binding domain-like"/>
    <property type="match status" value="1"/>
</dbReference>
<organism evidence="9 10">
    <name type="scientific">Durusdinium trenchii</name>
    <dbReference type="NCBI Taxonomy" id="1381693"/>
    <lineage>
        <taxon>Eukaryota</taxon>
        <taxon>Sar</taxon>
        <taxon>Alveolata</taxon>
        <taxon>Dinophyceae</taxon>
        <taxon>Suessiales</taxon>
        <taxon>Symbiodiniaceae</taxon>
        <taxon>Durusdinium</taxon>
    </lineage>
</organism>
<feature type="transmembrane region" description="Helical" evidence="6">
    <location>
        <begin position="265"/>
        <end position="292"/>
    </location>
</feature>
<dbReference type="EMBL" id="CAXAMN010003102">
    <property type="protein sequence ID" value="CAK9002873.1"/>
    <property type="molecule type" value="Genomic_DNA"/>
</dbReference>
<evidence type="ECO:0000256" key="3">
    <source>
        <dbReference type="ARBA" id="ARBA00022989"/>
    </source>
</evidence>
<keyword evidence="3 6" id="KW-1133">Transmembrane helix</keyword>
<feature type="domain" description="Ion transport" evidence="7">
    <location>
        <begin position="238"/>
        <end position="485"/>
    </location>
</feature>
<evidence type="ECO:0000256" key="4">
    <source>
        <dbReference type="ARBA" id="ARBA00023136"/>
    </source>
</evidence>
<gene>
    <name evidence="8" type="ORF">CCMP2556_LOCUS7052</name>
    <name evidence="9" type="ORF">CCMP2556_LOCUS7143</name>
</gene>
<evidence type="ECO:0000256" key="1">
    <source>
        <dbReference type="ARBA" id="ARBA00004141"/>
    </source>
</evidence>
<dbReference type="Gene3D" id="1.10.287.70">
    <property type="match status" value="1"/>
</dbReference>
<sequence length="750" mass="85167">MEHKELPSPYELPNAHSEEVSQDSDSHCTWKCERGVEELIDELGALHKDLKEAVRRQAHERDLQKVLKTTKPRPPQEQDMPSPPSEAELADLSPARKVQKKTAPRRNQVSIYSEQSLPHSVSGSPRLSQRRISALDRVQLVMRAAESFEEHIRKETEPDLLKASRFQMRSAFDLSDAELVEMKRRSITKNSSKVFTLLEQGPPRSKSSVEVAQDYRLSPSNNLFSVLPVHPSSRARIVWDFCAMFLLCYDLVIIPMQVFDMPDSAFLHLLSMVCTVYWTLDIVVSLNTAVYIHGKLVSDSRAIVRKYLKTWMALDVVLVVSDWLTAIVDAGAADPIGLARTLRSGRVVRMLRLARLLRFIKMKRLVDDVRRRASTEVVIFCVNVFQFFLSTALLTHVLACVWYLLGKTEEEGWVHIEGLTGNDLGTVYLMSMQWSLSRLHPISLRDNMKLKLPQERMFSLLASFGSLLFSSLFISYVTNTMAKLARLWKERSLKLAAVGEYAATHGVSTTLTVRLKKYVEHEEERRRYKENLEVLNSALPPELLRILLSAARSHGLSHHTLFEQMERKFHHVYDDICYEAVSEMYLIAGDIVFEPEVMSSRMYVCDAGTFLYCMDVASFGEGSVRLEPRPSRKGSCCRREQVLPAAEGCNAKDTTELSKGAFLSEAALWSASWQHTGRFSAGTDGRVLAIRADEFGRCVQRSAAAMCDVAIYARYFIQEMNHNWLNTDLPPDQLRQETAVFHNVSAGGQR</sequence>
<keyword evidence="4 6" id="KW-0472">Membrane</keyword>
<dbReference type="InterPro" id="IPR018490">
    <property type="entry name" value="cNMP-bd_dom_sf"/>
</dbReference>
<feature type="compositionally biased region" description="Basic and acidic residues" evidence="5">
    <location>
        <begin position="16"/>
        <end position="27"/>
    </location>
</feature>
<dbReference type="InterPro" id="IPR005821">
    <property type="entry name" value="Ion_trans_dom"/>
</dbReference>
<comment type="caution">
    <text evidence="9">The sequence shown here is derived from an EMBL/GenBank/DDBJ whole genome shotgun (WGS) entry which is preliminary data.</text>
</comment>
<proteinExistence type="predicted"/>
<dbReference type="Pfam" id="PF00520">
    <property type="entry name" value="Ion_trans"/>
    <property type="match status" value="1"/>
</dbReference>
<keyword evidence="10" id="KW-1185">Reference proteome</keyword>